<dbReference type="GO" id="GO:0046677">
    <property type="term" value="P:response to antibiotic"/>
    <property type="evidence" value="ECO:0007669"/>
    <property type="project" value="UniProtKB-UniRule"/>
</dbReference>
<feature type="transmembrane region" description="Helical" evidence="15">
    <location>
        <begin position="74"/>
        <end position="93"/>
    </location>
</feature>
<feature type="transmembrane region" description="Helical" evidence="15">
    <location>
        <begin position="198"/>
        <end position="220"/>
    </location>
</feature>
<dbReference type="PANTHER" id="PTHR30622:SF4">
    <property type="entry name" value="UNDECAPRENYL-DIPHOSPHATASE"/>
    <property type="match status" value="1"/>
</dbReference>
<evidence type="ECO:0000256" key="12">
    <source>
        <dbReference type="ARBA" id="ARBA00032707"/>
    </source>
</evidence>
<organism evidence="16 17">
    <name type="scientific">Thermosipho atlanticus DSM 15807</name>
    <dbReference type="NCBI Taxonomy" id="1123380"/>
    <lineage>
        <taxon>Bacteria</taxon>
        <taxon>Thermotogati</taxon>
        <taxon>Thermotogota</taxon>
        <taxon>Thermotogae</taxon>
        <taxon>Thermotogales</taxon>
        <taxon>Fervidobacteriaceae</taxon>
        <taxon>Thermosipho</taxon>
    </lineage>
</organism>
<evidence type="ECO:0000256" key="4">
    <source>
        <dbReference type="ARBA" id="ARBA00021581"/>
    </source>
</evidence>
<evidence type="ECO:0000313" key="16">
    <source>
        <dbReference type="EMBL" id="SHH30849.1"/>
    </source>
</evidence>
<dbReference type="Pfam" id="PF02673">
    <property type="entry name" value="BacA"/>
    <property type="match status" value="1"/>
</dbReference>
<keyword evidence="15" id="KW-0573">Peptidoglycan synthesis</keyword>
<dbReference type="RefSeq" id="WP_073072191.1">
    <property type="nucleotide sequence ID" value="NZ_FQXN01000002.1"/>
</dbReference>
<evidence type="ECO:0000256" key="14">
    <source>
        <dbReference type="ARBA" id="ARBA00047594"/>
    </source>
</evidence>
<keyword evidence="9 15" id="KW-1133">Transmembrane helix</keyword>
<keyword evidence="15" id="KW-0961">Cell wall biogenesis/degradation</keyword>
<dbReference type="PANTHER" id="PTHR30622">
    <property type="entry name" value="UNDECAPRENYL-DIPHOSPHATASE"/>
    <property type="match status" value="1"/>
</dbReference>
<comment type="miscellaneous">
    <text evidence="15">Bacitracin is thought to be involved in the inhibition of peptidoglycan synthesis by sequestering undecaprenyl diphosphate, thereby reducing the pool of lipid carrier available.</text>
</comment>
<feature type="transmembrane region" description="Helical" evidence="15">
    <location>
        <begin position="105"/>
        <end position="122"/>
    </location>
</feature>
<comment type="catalytic activity">
    <reaction evidence="14 15">
        <text>di-trans,octa-cis-undecaprenyl diphosphate + H2O = di-trans,octa-cis-undecaprenyl phosphate + phosphate + H(+)</text>
        <dbReference type="Rhea" id="RHEA:28094"/>
        <dbReference type="ChEBI" id="CHEBI:15377"/>
        <dbReference type="ChEBI" id="CHEBI:15378"/>
        <dbReference type="ChEBI" id="CHEBI:43474"/>
        <dbReference type="ChEBI" id="CHEBI:58405"/>
        <dbReference type="ChEBI" id="CHEBI:60392"/>
        <dbReference type="EC" id="3.6.1.27"/>
    </reaction>
</comment>
<keyword evidence="15" id="KW-0133">Cell shape</keyword>
<dbReference type="InterPro" id="IPR003824">
    <property type="entry name" value="UppP"/>
</dbReference>
<comment type="function">
    <text evidence="15">Catalyzes the dephosphorylation of undecaprenyl diphosphate (UPP). Confers resistance to bacitracin.</text>
</comment>
<dbReference type="OrthoDB" id="9808289at2"/>
<feature type="transmembrane region" description="Helical" evidence="15">
    <location>
        <begin position="134"/>
        <end position="154"/>
    </location>
</feature>
<dbReference type="STRING" id="1123380.SAMN02745199_0673"/>
<evidence type="ECO:0000256" key="11">
    <source>
        <dbReference type="ARBA" id="ARBA00023251"/>
    </source>
</evidence>
<dbReference type="GO" id="GO:0005886">
    <property type="term" value="C:plasma membrane"/>
    <property type="evidence" value="ECO:0007669"/>
    <property type="project" value="UniProtKB-SubCell"/>
</dbReference>
<protein>
    <recommendedName>
        <fullName evidence="4 15">Undecaprenyl-diphosphatase</fullName>
        <ecNumber evidence="3 15">3.6.1.27</ecNumber>
    </recommendedName>
    <alternativeName>
        <fullName evidence="13 15">Bacitracin resistance protein</fullName>
    </alternativeName>
    <alternativeName>
        <fullName evidence="12 15">Undecaprenyl pyrophosphate phosphatase</fullName>
    </alternativeName>
</protein>
<keyword evidence="6" id="KW-0997">Cell inner membrane</keyword>
<sequence>MEKIILGIIQGATEFLPISSSGHLALFSSMFKINPDLPLFSFLHIATLFAILIFVHKEILEILEGLFTLNKKYYILVIKLIISTIPAGLFGILFNSKIENSFNSLKLIAFFFLLTSAALFISDNIGKDKDFFSISYLDALIIGLFQMLAIFPGISRSGFTLFGALLIGMQREKALKYSFLMSVPIILGAGILEFKNIQFNYSIFVTGLLAFIVGLISLYILKRVTIIKKLKIFGYYCLVVAIVAFFLG</sequence>
<dbReference type="Proteomes" id="UP000242592">
    <property type="component" value="Unassembled WGS sequence"/>
</dbReference>
<evidence type="ECO:0000256" key="2">
    <source>
        <dbReference type="ARBA" id="ARBA00010621"/>
    </source>
</evidence>
<dbReference type="HAMAP" id="MF_01006">
    <property type="entry name" value="Undec_diphosphatase"/>
    <property type="match status" value="1"/>
</dbReference>
<dbReference type="AlphaFoldDB" id="A0A1M5RXD4"/>
<evidence type="ECO:0000256" key="15">
    <source>
        <dbReference type="HAMAP-Rule" id="MF_01006"/>
    </source>
</evidence>
<dbReference type="EMBL" id="FQXN01000002">
    <property type="protein sequence ID" value="SHH30849.1"/>
    <property type="molecule type" value="Genomic_DNA"/>
</dbReference>
<name>A0A1M5RXD4_9BACT</name>
<dbReference type="GO" id="GO:0009252">
    <property type="term" value="P:peptidoglycan biosynthetic process"/>
    <property type="evidence" value="ECO:0007669"/>
    <property type="project" value="UniProtKB-KW"/>
</dbReference>
<evidence type="ECO:0000256" key="6">
    <source>
        <dbReference type="ARBA" id="ARBA00022519"/>
    </source>
</evidence>
<keyword evidence="10 15" id="KW-0472">Membrane</keyword>
<feature type="transmembrane region" description="Helical" evidence="15">
    <location>
        <begin position="174"/>
        <end position="192"/>
    </location>
</feature>
<dbReference type="EC" id="3.6.1.27" evidence="3 15"/>
<feature type="transmembrane region" description="Helical" evidence="15">
    <location>
        <begin position="37"/>
        <end position="54"/>
    </location>
</feature>
<reference evidence="17" key="1">
    <citation type="submission" date="2016-11" db="EMBL/GenBank/DDBJ databases">
        <authorList>
            <person name="Varghese N."/>
            <person name="Submissions S."/>
        </authorList>
    </citation>
    <scope>NUCLEOTIDE SEQUENCE [LARGE SCALE GENOMIC DNA]</scope>
    <source>
        <strain evidence="17">DSM 15807</strain>
    </source>
</reference>
<comment type="similarity">
    <text evidence="2 15">Belongs to the UppP family.</text>
</comment>
<evidence type="ECO:0000256" key="8">
    <source>
        <dbReference type="ARBA" id="ARBA00022801"/>
    </source>
</evidence>
<dbReference type="GO" id="GO:0071555">
    <property type="term" value="P:cell wall organization"/>
    <property type="evidence" value="ECO:0007669"/>
    <property type="project" value="UniProtKB-KW"/>
</dbReference>
<evidence type="ECO:0000256" key="9">
    <source>
        <dbReference type="ARBA" id="ARBA00022989"/>
    </source>
</evidence>
<evidence type="ECO:0000256" key="10">
    <source>
        <dbReference type="ARBA" id="ARBA00023136"/>
    </source>
</evidence>
<keyword evidence="7 15" id="KW-0812">Transmembrane</keyword>
<keyword evidence="11 15" id="KW-0046">Antibiotic resistance</keyword>
<proteinExistence type="inferred from homology"/>
<keyword evidence="17" id="KW-1185">Reference proteome</keyword>
<evidence type="ECO:0000313" key="17">
    <source>
        <dbReference type="Proteomes" id="UP000242592"/>
    </source>
</evidence>
<evidence type="ECO:0000256" key="7">
    <source>
        <dbReference type="ARBA" id="ARBA00022692"/>
    </source>
</evidence>
<evidence type="ECO:0000256" key="1">
    <source>
        <dbReference type="ARBA" id="ARBA00004651"/>
    </source>
</evidence>
<dbReference type="GO" id="GO:0050380">
    <property type="term" value="F:undecaprenyl-diphosphatase activity"/>
    <property type="evidence" value="ECO:0007669"/>
    <property type="project" value="UniProtKB-UniRule"/>
</dbReference>
<comment type="subcellular location">
    <subcellularLocation>
        <location evidence="1 15">Cell membrane</location>
        <topology evidence="1 15">Multi-pass membrane protein</topology>
    </subcellularLocation>
</comment>
<keyword evidence="8 15" id="KW-0378">Hydrolase</keyword>
<keyword evidence="5 15" id="KW-1003">Cell membrane</keyword>
<gene>
    <name evidence="15" type="primary">uppP</name>
    <name evidence="16" type="ORF">SAMN02745199_0673</name>
</gene>
<dbReference type="GO" id="GO:0008360">
    <property type="term" value="P:regulation of cell shape"/>
    <property type="evidence" value="ECO:0007669"/>
    <property type="project" value="UniProtKB-KW"/>
</dbReference>
<accession>A0A1M5RXD4</accession>
<evidence type="ECO:0000256" key="3">
    <source>
        <dbReference type="ARBA" id="ARBA00012374"/>
    </source>
</evidence>
<evidence type="ECO:0000256" key="5">
    <source>
        <dbReference type="ARBA" id="ARBA00022475"/>
    </source>
</evidence>
<feature type="transmembrane region" description="Helical" evidence="15">
    <location>
        <begin position="232"/>
        <end position="247"/>
    </location>
</feature>
<evidence type="ECO:0000256" key="13">
    <source>
        <dbReference type="ARBA" id="ARBA00032932"/>
    </source>
</evidence>